<keyword evidence="1" id="KW-0812">Transmembrane</keyword>
<dbReference type="EMBL" id="FNHW01000001">
    <property type="protein sequence ID" value="SDM86818.1"/>
    <property type="molecule type" value="Genomic_DNA"/>
</dbReference>
<accession>A0A1G9WQQ8</accession>
<keyword evidence="3" id="KW-1185">Reference proteome</keyword>
<organism evidence="2 3">
    <name type="scientific">Fictibacillus solisalsi</name>
    <dbReference type="NCBI Taxonomy" id="459525"/>
    <lineage>
        <taxon>Bacteria</taxon>
        <taxon>Bacillati</taxon>
        <taxon>Bacillota</taxon>
        <taxon>Bacilli</taxon>
        <taxon>Bacillales</taxon>
        <taxon>Fictibacillaceae</taxon>
        <taxon>Fictibacillus</taxon>
    </lineage>
</organism>
<keyword evidence="1" id="KW-0472">Membrane</keyword>
<feature type="transmembrane region" description="Helical" evidence="1">
    <location>
        <begin position="101"/>
        <end position="121"/>
    </location>
</feature>
<sequence length="125" mass="13631">MNARHMLSAMIKGVAAILVAIIISSLILSLLLRFTSLTEVSLKWVTTGLSFLSLFIGGFLSGKKGKEKGMMLGIGTALLFSLFVFLVQYLGYQTTFTSTQYLYHGIFLLLCMLGAIMGVNISSHK</sequence>
<dbReference type="InterPro" id="IPR023804">
    <property type="entry name" value="DUF3792_TM"/>
</dbReference>
<evidence type="ECO:0000313" key="2">
    <source>
        <dbReference type="EMBL" id="SDM86818.1"/>
    </source>
</evidence>
<keyword evidence="1" id="KW-1133">Transmembrane helix</keyword>
<dbReference type="STRING" id="459525.SAMN04488137_2324"/>
<dbReference type="NCBIfam" id="TIGR04086">
    <property type="entry name" value="TIGR04086_membr"/>
    <property type="match status" value="1"/>
</dbReference>
<evidence type="ECO:0000256" key="1">
    <source>
        <dbReference type="SAM" id="Phobius"/>
    </source>
</evidence>
<feature type="transmembrane region" description="Helical" evidence="1">
    <location>
        <begin position="44"/>
        <end position="62"/>
    </location>
</feature>
<feature type="transmembrane region" description="Helical" evidence="1">
    <location>
        <begin position="69"/>
        <end position="89"/>
    </location>
</feature>
<proteinExistence type="predicted"/>
<name>A0A1G9WQQ8_9BACL</name>
<dbReference type="Proteomes" id="UP000199544">
    <property type="component" value="Unassembled WGS sequence"/>
</dbReference>
<protein>
    <submittedName>
        <fullName evidence="2">Putative membrane protein, TIGR04086 family</fullName>
    </submittedName>
</protein>
<dbReference type="RefSeq" id="WP_342027851.1">
    <property type="nucleotide sequence ID" value="NZ_FNHW01000001.1"/>
</dbReference>
<dbReference type="Pfam" id="PF12670">
    <property type="entry name" value="DUF3792"/>
    <property type="match status" value="1"/>
</dbReference>
<feature type="transmembrane region" description="Helical" evidence="1">
    <location>
        <begin position="12"/>
        <end position="32"/>
    </location>
</feature>
<evidence type="ECO:0000313" key="3">
    <source>
        <dbReference type="Proteomes" id="UP000199544"/>
    </source>
</evidence>
<reference evidence="3" key="1">
    <citation type="submission" date="2016-10" db="EMBL/GenBank/DDBJ databases">
        <authorList>
            <person name="Varghese N."/>
            <person name="Submissions S."/>
        </authorList>
    </citation>
    <scope>NUCLEOTIDE SEQUENCE [LARGE SCALE GENOMIC DNA]</scope>
    <source>
        <strain evidence="3">CGMCC 1.6854</strain>
    </source>
</reference>
<gene>
    <name evidence="2" type="ORF">SAMN04488137_2324</name>
</gene>
<dbReference type="AlphaFoldDB" id="A0A1G9WQQ8"/>